<accession>C8S5A2</accession>
<dbReference type="RefSeq" id="WP_008032896.1">
    <property type="nucleotide sequence ID" value="NZ_ACYY01000032.1"/>
</dbReference>
<proteinExistence type="predicted"/>
<dbReference type="OrthoDB" id="7852511at2"/>
<comment type="caution">
    <text evidence="1">The sequence shown here is derived from an EMBL/GenBank/DDBJ whole genome shotgun (WGS) entry which is preliminary data.</text>
</comment>
<name>C8S5A2_9RHOB</name>
<sequence length="229" mass="25474">MLIVTDETLFNRGVLKTSYLPKKFLGRVVLLPRGASLGFWLRLIVEMQMPRYMMTLSPFIVAPLIDRDLAVIAMQGPALMMVMVAAVELKVLGLSKPARARIVTNDEAARRLDTLAFRARACLRHIAARHEMAEGELRLVIEQSQLANIPPLTLVSVQTETPEAHLPPLDAKDRAVLQAGLFDAGFTERDLLMVNHRDSLYLREVAQEARAVSAHSRLAAFLEKRAVAS</sequence>
<evidence type="ECO:0000313" key="2">
    <source>
        <dbReference type="Proteomes" id="UP000010121"/>
    </source>
</evidence>
<dbReference type="eggNOG" id="ENOG50306Z1">
    <property type="taxonomic scope" value="Bacteria"/>
</dbReference>
<protein>
    <submittedName>
        <fullName evidence="1">Uncharacterized protein</fullName>
    </submittedName>
</protein>
<gene>
    <name evidence="1" type="ORF">Rsw2DRAFT_3230</name>
</gene>
<dbReference type="STRING" id="371731.Rsw2DRAFT_3230"/>
<evidence type="ECO:0000313" key="1">
    <source>
        <dbReference type="EMBL" id="EEW23835.1"/>
    </source>
</evidence>
<dbReference type="EMBL" id="ACYY01000032">
    <property type="protein sequence ID" value="EEW23835.1"/>
    <property type="molecule type" value="Genomic_DNA"/>
</dbReference>
<organism evidence="1 2">
    <name type="scientific">Rhodobacter ferrooxidans</name>
    <dbReference type="NCBI Taxonomy" id="371731"/>
    <lineage>
        <taxon>Bacteria</taxon>
        <taxon>Pseudomonadati</taxon>
        <taxon>Pseudomonadota</taxon>
        <taxon>Alphaproteobacteria</taxon>
        <taxon>Rhodobacterales</taxon>
        <taxon>Rhodobacter group</taxon>
        <taxon>Rhodobacter</taxon>
    </lineage>
</organism>
<dbReference type="AlphaFoldDB" id="C8S5A2"/>
<reference evidence="1 2" key="1">
    <citation type="submission" date="2009-08" db="EMBL/GenBank/DDBJ databases">
        <title>The draft genome of Rhodobacter sp. SW2.</title>
        <authorList>
            <consortium name="US DOE Joint Genome Institute (JGI-PGF)"/>
            <person name="Lucas S."/>
            <person name="Copeland A."/>
            <person name="Lapidus A."/>
            <person name="Glavina del Rio T."/>
            <person name="Tice H."/>
            <person name="Bruce D."/>
            <person name="Goodwin L."/>
            <person name="Pitluck S."/>
            <person name="Larimer F."/>
            <person name="Land M.L."/>
            <person name="Hauser L."/>
            <person name="Emerson D."/>
        </authorList>
    </citation>
    <scope>NUCLEOTIDE SEQUENCE [LARGE SCALE GENOMIC DNA]</scope>
    <source>
        <strain evidence="1 2">SW2</strain>
    </source>
</reference>
<dbReference type="Proteomes" id="UP000010121">
    <property type="component" value="Unassembled WGS sequence"/>
</dbReference>
<keyword evidence="2" id="KW-1185">Reference proteome</keyword>